<dbReference type="GO" id="GO:0046872">
    <property type="term" value="F:metal ion binding"/>
    <property type="evidence" value="ECO:0007669"/>
    <property type="project" value="InterPro"/>
</dbReference>
<dbReference type="PANTHER" id="PTHR11609:SF5">
    <property type="entry name" value="PHOSPHORIBOSYLAMINOIMIDAZOLE CARBOXYLASE"/>
    <property type="match status" value="1"/>
</dbReference>
<dbReference type="NCBIfam" id="TIGR01161">
    <property type="entry name" value="purK"/>
    <property type="match status" value="1"/>
</dbReference>
<evidence type="ECO:0000313" key="9">
    <source>
        <dbReference type="Proteomes" id="UP000285478"/>
    </source>
</evidence>
<dbReference type="InterPro" id="IPR005875">
    <property type="entry name" value="PurK"/>
</dbReference>
<evidence type="ECO:0000259" key="7">
    <source>
        <dbReference type="PROSITE" id="PS50975"/>
    </source>
</evidence>
<dbReference type="Proteomes" id="UP000285478">
    <property type="component" value="Chromosome"/>
</dbReference>
<dbReference type="InterPro" id="IPR011761">
    <property type="entry name" value="ATP-grasp"/>
</dbReference>
<evidence type="ECO:0000256" key="3">
    <source>
        <dbReference type="ARBA" id="ARBA00022755"/>
    </source>
</evidence>
<dbReference type="InterPro" id="IPR011054">
    <property type="entry name" value="Rudment_hybrid_motif"/>
</dbReference>
<dbReference type="Gene3D" id="3.30.470.20">
    <property type="entry name" value="ATP-grasp fold, B domain"/>
    <property type="match status" value="1"/>
</dbReference>
<dbReference type="InterPro" id="IPR040686">
    <property type="entry name" value="PurK_C"/>
</dbReference>
<dbReference type="UniPathway" id="UPA00074">
    <property type="reaction ID" value="UER00942"/>
</dbReference>
<dbReference type="InterPro" id="IPR054350">
    <property type="entry name" value="PurT/PurK_preATP-grasp"/>
</dbReference>
<comment type="catalytic activity">
    <reaction evidence="5 6">
        <text>5-amino-1-(5-phospho-beta-D-ribosyl)imidazole + hydrogencarbonate + ATP = 5-carboxyamino-1-(5-phospho-D-ribosyl)imidazole + ADP + phosphate + 2 H(+)</text>
        <dbReference type="Rhea" id="RHEA:19317"/>
        <dbReference type="ChEBI" id="CHEBI:15378"/>
        <dbReference type="ChEBI" id="CHEBI:17544"/>
        <dbReference type="ChEBI" id="CHEBI:30616"/>
        <dbReference type="ChEBI" id="CHEBI:43474"/>
        <dbReference type="ChEBI" id="CHEBI:58730"/>
        <dbReference type="ChEBI" id="CHEBI:137981"/>
        <dbReference type="ChEBI" id="CHEBI:456216"/>
        <dbReference type="EC" id="6.3.4.18"/>
    </reaction>
</comment>
<dbReference type="Gene3D" id="3.40.50.20">
    <property type="match status" value="1"/>
</dbReference>
<dbReference type="InterPro" id="IPR016185">
    <property type="entry name" value="PreATP-grasp_dom_sf"/>
</dbReference>
<feature type="binding site" evidence="5">
    <location>
        <position position="206"/>
    </location>
    <ligand>
        <name>ATP</name>
        <dbReference type="ChEBI" id="CHEBI:30616"/>
    </ligand>
</feature>
<dbReference type="GO" id="GO:0034028">
    <property type="term" value="F:5-(carboxyamino)imidazole ribonucleotide synthase activity"/>
    <property type="evidence" value="ECO:0007669"/>
    <property type="project" value="UniProtKB-UniRule"/>
</dbReference>
<dbReference type="SUPFAM" id="SSF51246">
    <property type="entry name" value="Rudiment single hybrid motif"/>
    <property type="match status" value="1"/>
</dbReference>
<dbReference type="GO" id="GO:0005829">
    <property type="term" value="C:cytosol"/>
    <property type="evidence" value="ECO:0007669"/>
    <property type="project" value="TreeGrafter"/>
</dbReference>
<dbReference type="Pfam" id="PF17769">
    <property type="entry name" value="PurK_C"/>
    <property type="match status" value="1"/>
</dbReference>
<keyword evidence="1 5" id="KW-0436">Ligase</keyword>
<dbReference type="AlphaFoldDB" id="A0A410H4W4"/>
<dbReference type="SUPFAM" id="SSF56059">
    <property type="entry name" value="Glutathione synthetase ATP-binding domain-like"/>
    <property type="match status" value="1"/>
</dbReference>
<dbReference type="PANTHER" id="PTHR11609">
    <property type="entry name" value="PURINE BIOSYNTHESIS PROTEIN 6/7, PUR6/7"/>
    <property type="match status" value="1"/>
</dbReference>
<dbReference type="EMBL" id="CP035033">
    <property type="protein sequence ID" value="QAB15978.1"/>
    <property type="molecule type" value="Genomic_DNA"/>
</dbReference>
<dbReference type="RefSeq" id="WP_128385294.1">
    <property type="nucleotide sequence ID" value="NZ_CP035033.1"/>
</dbReference>
<feature type="binding site" evidence="5">
    <location>
        <begin position="260"/>
        <end position="261"/>
    </location>
    <ligand>
        <name>ATP</name>
        <dbReference type="ChEBI" id="CHEBI:30616"/>
    </ligand>
</feature>
<feature type="binding site" evidence="5">
    <location>
        <begin position="145"/>
        <end position="151"/>
    </location>
    <ligand>
        <name>ATP</name>
        <dbReference type="ChEBI" id="CHEBI:30616"/>
    </ligand>
</feature>
<evidence type="ECO:0000256" key="4">
    <source>
        <dbReference type="ARBA" id="ARBA00022840"/>
    </source>
</evidence>
<feature type="binding site" evidence="5">
    <location>
        <begin position="175"/>
        <end position="178"/>
    </location>
    <ligand>
        <name>ATP</name>
        <dbReference type="ChEBI" id="CHEBI:30616"/>
    </ligand>
</feature>
<comment type="function">
    <text evidence="6">Catalyzes the ATP-dependent conversion of 5-aminoimidazole ribonucleotide (AIR) and HCO(3)- to N5-carboxyaminoimidazole ribonucleotide (N5-CAIR).</text>
</comment>
<evidence type="ECO:0000256" key="5">
    <source>
        <dbReference type="HAMAP-Rule" id="MF_01928"/>
    </source>
</evidence>
<dbReference type="Gene3D" id="3.30.1490.20">
    <property type="entry name" value="ATP-grasp fold, A domain"/>
    <property type="match status" value="1"/>
</dbReference>
<dbReference type="SUPFAM" id="SSF52440">
    <property type="entry name" value="PreATP-grasp domain"/>
    <property type="match status" value="1"/>
</dbReference>
<dbReference type="InterPro" id="IPR013815">
    <property type="entry name" value="ATP_grasp_subdomain_1"/>
</dbReference>
<gene>
    <name evidence="5 6" type="primary">purK</name>
    <name evidence="8" type="ORF">EPV75_10025</name>
</gene>
<reference evidence="8 9" key="1">
    <citation type="journal article" date="2018" name="Environ. Microbiol.">
        <title>Genomes of ubiquitous marine and hypersaline Hydrogenovibrio, Thiomicrorhabdus and Thiomicrospira spp. encode a diversity of mechanisms to sustain chemolithoautotrophy in heterogeneous environments.</title>
        <authorList>
            <person name="Scott K.M."/>
            <person name="Williams J."/>
            <person name="Porter C.M.B."/>
            <person name="Russel S."/>
            <person name="Harmer T.L."/>
            <person name="Paul J.H."/>
            <person name="Antonen K.M."/>
            <person name="Bridges M.K."/>
            <person name="Camper G.J."/>
            <person name="Campla C.K."/>
            <person name="Casella L.G."/>
            <person name="Chase E."/>
            <person name="Conrad J.W."/>
            <person name="Cruz M.C."/>
            <person name="Dunlap D.S."/>
            <person name="Duran L."/>
            <person name="Fahsbender E.M."/>
            <person name="Goldsmith D.B."/>
            <person name="Keeley R.F."/>
            <person name="Kondoff M.R."/>
            <person name="Kussy B.I."/>
            <person name="Lane M.K."/>
            <person name="Lawler S."/>
            <person name="Leigh B.A."/>
            <person name="Lewis C."/>
            <person name="Lostal L.M."/>
            <person name="Marking D."/>
            <person name="Mancera P.A."/>
            <person name="McClenthan E.C."/>
            <person name="McIntyre E.A."/>
            <person name="Mine J.A."/>
            <person name="Modi S."/>
            <person name="Moore B.D."/>
            <person name="Morgan W.A."/>
            <person name="Nelson K.M."/>
            <person name="Nguyen K.N."/>
            <person name="Ogburn N."/>
            <person name="Parrino D.G."/>
            <person name="Pedapudi A.D."/>
            <person name="Pelham R.P."/>
            <person name="Preece A.M."/>
            <person name="Rampersad E.A."/>
            <person name="Richardson J.C."/>
            <person name="Rodgers C.M."/>
            <person name="Schaffer B.L."/>
            <person name="Sheridan N.E."/>
            <person name="Solone M.R."/>
            <person name="Staley Z.R."/>
            <person name="Tabuchi M."/>
            <person name="Waide R.J."/>
            <person name="Wanjugi P.W."/>
            <person name="Young S."/>
            <person name="Clum A."/>
            <person name="Daum C."/>
            <person name="Huntemann M."/>
            <person name="Ivanova N."/>
            <person name="Kyrpides N."/>
            <person name="Mikhailova N."/>
            <person name="Palaniappan K."/>
            <person name="Pillay M."/>
            <person name="Reddy T.B.K."/>
            <person name="Shapiro N."/>
            <person name="Stamatis D."/>
            <person name="Varghese N."/>
            <person name="Woyke T."/>
            <person name="Boden R."/>
            <person name="Freyermuth S.K."/>
            <person name="Kerfeld C.A."/>
        </authorList>
    </citation>
    <scope>NUCLEOTIDE SEQUENCE [LARGE SCALE GENOMIC DNA]</scope>
    <source>
        <strain evidence="8 9">JR-2</strain>
    </source>
</reference>
<sequence>MTPITKKIGVLGAGQLGRMLAIAGYPLGQKFGFLGTSHDEPSALLGQMYTDEVESLKDLVKFSDVMTYESENTSVEMVREIARSIPVYPGEKSLYYSQHRGREKGLFDELSIPCAPYQVVDSLENLTQAVDEIGLPAVLKTTTEGYDGKGQFVLKEKSQIDQAWKAIGGRELILEGFIDFSRELSIVAVRNADNEHVYYPLVQNVHHDGILRYTIAPARQISETVQTQAEAYMKALLDKLDHVGVLTLELFETVDGLVANEMAPRVHNSGHWTIEGALTSQFENHVRAITGLPLGDTSPRQPVAAMINIIGETGPVAEVLKMPNAFLHLYDKAERAGRKLGHINLVADSEDALYEQIKQLSAFLPAEDKSES</sequence>
<protein>
    <recommendedName>
        <fullName evidence="5 6">N5-carboxyaminoimidazole ribonucleotide synthase</fullName>
        <shortName evidence="5 6">N5-CAIR synthase</shortName>
        <ecNumber evidence="5 6">6.3.4.18</ecNumber>
    </recommendedName>
    <alternativeName>
        <fullName evidence="5 6">5-(carboxyamino)imidazole ribonucleotide synthetase</fullName>
    </alternativeName>
</protein>
<dbReference type="GO" id="GO:0006189">
    <property type="term" value="P:'de novo' IMP biosynthetic process"/>
    <property type="evidence" value="ECO:0007669"/>
    <property type="project" value="UniProtKB-UniRule"/>
</dbReference>
<dbReference type="GO" id="GO:0004638">
    <property type="term" value="F:phosphoribosylaminoimidazole carboxylase activity"/>
    <property type="evidence" value="ECO:0007669"/>
    <property type="project" value="InterPro"/>
</dbReference>
<comment type="pathway">
    <text evidence="5 6">Purine metabolism; IMP biosynthesis via de novo pathway; 5-amino-1-(5-phospho-D-ribosyl)imidazole-4-carboxylate from 5-amino-1-(5-phospho-D-ribosyl)imidazole (N5-CAIR route): step 1/2.</text>
</comment>
<dbReference type="Pfam" id="PF02222">
    <property type="entry name" value="ATP-grasp"/>
    <property type="match status" value="1"/>
</dbReference>
<keyword evidence="2 5" id="KW-0547">Nucleotide-binding</keyword>
<dbReference type="InterPro" id="IPR003135">
    <property type="entry name" value="ATP-grasp_carboxylate-amine"/>
</dbReference>
<keyword evidence="9" id="KW-1185">Reference proteome</keyword>
<accession>A0A410H4W4</accession>
<comment type="function">
    <text evidence="5">Catalyzes the ATP-dependent conversion of 5-aminoimidazole ribonucleotide (AIR) and HCO(3)(-) to N5-carboxyaminoimidazole ribonucleotide (N5-CAIR).</text>
</comment>
<dbReference type="GO" id="GO:0005524">
    <property type="term" value="F:ATP binding"/>
    <property type="evidence" value="ECO:0007669"/>
    <property type="project" value="UniProtKB-UniRule"/>
</dbReference>
<dbReference type="PROSITE" id="PS50975">
    <property type="entry name" value="ATP_GRASP"/>
    <property type="match status" value="1"/>
</dbReference>
<feature type="binding site" evidence="5">
    <location>
        <position position="100"/>
    </location>
    <ligand>
        <name>ATP</name>
        <dbReference type="ChEBI" id="CHEBI:30616"/>
    </ligand>
</feature>
<dbReference type="Pfam" id="PF22660">
    <property type="entry name" value="RS_preATP-grasp-like"/>
    <property type="match status" value="1"/>
</dbReference>
<feature type="binding site" evidence="5">
    <location>
        <position position="140"/>
    </location>
    <ligand>
        <name>ATP</name>
        <dbReference type="ChEBI" id="CHEBI:30616"/>
    </ligand>
</feature>
<dbReference type="FunFam" id="3.30.1490.20:FF:000015">
    <property type="entry name" value="N5-carboxyaminoimidazole ribonucleotide synthase"/>
    <property type="match status" value="1"/>
</dbReference>
<feature type="domain" description="ATP-grasp" evidence="7">
    <location>
        <begin position="104"/>
        <end position="290"/>
    </location>
</feature>
<comment type="similarity">
    <text evidence="5 6">Belongs to the PurK/PurT family.</text>
</comment>
<feature type="binding site" evidence="5">
    <location>
        <position position="183"/>
    </location>
    <ligand>
        <name>ATP</name>
        <dbReference type="ChEBI" id="CHEBI:30616"/>
    </ligand>
</feature>
<evidence type="ECO:0000256" key="1">
    <source>
        <dbReference type="ARBA" id="ARBA00022598"/>
    </source>
</evidence>
<organism evidence="8 9">
    <name type="scientific">Hydrogenovibrio thermophilus</name>
    <dbReference type="NCBI Taxonomy" id="265883"/>
    <lineage>
        <taxon>Bacteria</taxon>
        <taxon>Pseudomonadati</taxon>
        <taxon>Pseudomonadota</taxon>
        <taxon>Gammaproteobacteria</taxon>
        <taxon>Thiotrichales</taxon>
        <taxon>Piscirickettsiaceae</taxon>
        <taxon>Hydrogenovibrio</taxon>
    </lineage>
</organism>
<proteinExistence type="inferred from homology"/>
<keyword evidence="3 5" id="KW-0658">Purine biosynthesis</keyword>
<comment type="subunit">
    <text evidence="5 6">Homodimer.</text>
</comment>
<evidence type="ECO:0000256" key="6">
    <source>
        <dbReference type="RuleBase" id="RU361200"/>
    </source>
</evidence>
<keyword evidence="4 5" id="KW-0067">ATP-binding</keyword>
<name>A0A410H4W4_9GAMM</name>
<dbReference type="FunFam" id="3.30.470.20:FF:000029">
    <property type="entry name" value="N5-carboxyaminoimidazole ribonucleotide synthase"/>
    <property type="match status" value="1"/>
</dbReference>
<dbReference type="KEGG" id="htr:EPV75_10025"/>
<dbReference type="NCBIfam" id="NF004679">
    <property type="entry name" value="PRK06019.1-5"/>
    <property type="match status" value="1"/>
</dbReference>
<dbReference type="HAMAP" id="MF_01928">
    <property type="entry name" value="PurK"/>
    <property type="match status" value="1"/>
</dbReference>
<evidence type="ECO:0000313" key="8">
    <source>
        <dbReference type="EMBL" id="QAB15978.1"/>
    </source>
</evidence>
<dbReference type="EC" id="6.3.4.18" evidence="5 6"/>
<evidence type="ECO:0000256" key="2">
    <source>
        <dbReference type="ARBA" id="ARBA00022741"/>
    </source>
</evidence>